<evidence type="ECO:0000259" key="2">
    <source>
        <dbReference type="PROSITE" id="PS51746"/>
    </source>
</evidence>
<dbReference type="InterPro" id="IPR036457">
    <property type="entry name" value="PPM-type-like_dom_sf"/>
</dbReference>
<dbReference type="PANTHER" id="PTHR13832:SF737">
    <property type="entry name" value="PROTEIN PHOSPHATASE 2C 23-RELATED"/>
    <property type="match status" value="1"/>
</dbReference>
<protein>
    <recommendedName>
        <fullName evidence="2">PPM-type phosphatase domain-containing protein</fullName>
    </recommendedName>
</protein>
<gene>
    <name evidence="3" type="ORF">CCAM_LOCUS32699</name>
</gene>
<organism evidence="3 4">
    <name type="scientific">Cuscuta campestris</name>
    <dbReference type="NCBI Taxonomy" id="132261"/>
    <lineage>
        <taxon>Eukaryota</taxon>
        <taxon>Viridiplantae</taxon>
        <taxon>Streptophyta</taxon>
        <taxon>Embryophyta</taxon>
        <taxon>Tracheophyta</taxon>
        <taxon>Spermatophyta</taxon>
        <taxon>Magnoliopsida</taxon>
        <taxon>eudicotyledons</taxon>
        <taxon>Gunneridae</taxon>
        <taxon>Pentapetalae</taxon>
        <taxon>asterids</taxon>
        <taxon>lamiids</taxon>
        <taxon>Solanales</taxon>
        <taxon>Convolvulaceae</taxon>
        <taxon>Cuscuteae</taxon>
        <taxon>Cuscuta</taxon>
        <taxon>Cuscuta subgen. Grammica</taxon>
        <taxon>Cuscuta sect. Cleistogrammica</taxon>
    </lineage>
</organism>
<dbReference type="InterPro" id="IPR001932">
    <property type="entry name" value="PPM-type_phosphatase-like_dom"/>
</dbReference>
<sequence length="573" mass="64216">MAEGRRGKLTKKLEWNKRLINWRFNRIAQLREQRAQRQREAEDFYEKENERKDIAGADLSDTLDEGLGHSFVYMKPDTSSRTHIFSNDSCSSTTTTASSMTTAFYTISGASISANTSTPLSTALFDLGIEKASAFESSRLFSSIPLQPVPRSSPLHRVSGIGSGPISGGFLSAPIPETQYDQAAHRHKPKSKKWNFFRNLKKIIPIDLKLEKETKNRYGIDTPRSQTGDEDDGDSGMASPASRGETVQWAQGKAGEDRVHVVISEEHDLVFVGIYDGFNGPDATDFLLQNLYTNVFRELKGESADVLNAMAEGLKKTEADYLNITDLMLNENPELALMGSCVLAMLMKGQDVFLMNVGDSRVVLARVPHECHGNGRPRASHDLYKTMSDLKHTLVSHQLTVDHTTSSKEEVKRIKREHANDSSAIKNDRVKGSLKVTRAFGAAYLKHRKWNDAVLEAFRVEYKGNSPYISCTPSLHHHKLCPRDKFLILSSDGLYQYFTNSEAVSEVETFMAIFPDGDPAQHLVEEVVFRAAKQAGMDFHELLDVPQGERRMYHDDVSIIVISFEGKLWQSSM</sequence>
<evidence type="ECO:0000256" key="1">
    <source>
        <dbReference type="SAM" id="MobiDB-lite"/>
    </source>
</evidence>
<reference evidence="3 4" key="1">
    <citation type="submission" date="2018-04" db="EMBL/GenBank/DDBJ databases">
        <authorList>
            <person name="Vogel A."/>
        </authorList>
    </citation>
    <scope>NUCLEOTIDE SEQUENCE [LARGE SCALE GENOMIC DNA]</scope>
</reference>
<dbReference type="InterPro" id="IPR015655">
    <property type="entry name" value="PP2C"/>
</dbReference>
<dbReference type="SUPFAM" id="SSF81606">
    <property type="entry name" value="PP2C-like"/>
    <property type="match status" value="1"/>
</dbReference>
<dbReference type="Pfam" id="PF00481">
    <property type="entry name" value="PP2C"/>
    <property type="match status" value="1"/>
</dbReference>
<feature type="domain" description="PPM-type phosphatase" evidence="2">
    <location>
        <begin position="234"/>
        <end position="564"/>
    </location>
</feature>
<dbReference type="OrthoDB" id="420076at2759"/>
<dbReference type="SMART" id="SM00332">
    <property type="entry name" value="PP2Cc"/>
    <property type="match status" value="1"/>
</dbReference>
<dbReference type="PROSITE" id="PS51746">
    <property type="entry name" value="PPM_2"/>
    <property type="match status" value="1"/>
</dbReference>
<dbReference type="Proteomes" id="UP000595140">
    <property type="component" value="Unassembled WGS sequence"/>
</dbReference>
<dbReference type="GO" id="GO:0004722">
    <property type="term" value="F:protein serine/threonine phosphatase activity"/>
    <property type="evidence" value="ECO:0007669"/>
    <property type="project" value="InterPro"/>
</dbReference>
<feature type="region of interest" description="Disordered" evidence="1">
    <location>
        <begin position="217"/>
        <end position="252"/>
    </location>
</feature>
<evidence type="ECO:0000313" key="4">
    <source>
        <dbReference type="Proteomes" id="UP000595140"/>
    </source>
</evidence>
<dbReference type="CDD" id="cd00143">
    <property type="entry name" value="PP2Cc"/>
    <property type="match status" value="1"/>
</dbReference>
<keyword evidence="4" id="KW-1185">Reference proteome</keyword>
<name>A0A484MPQ3_9ASTE</name>
<dbReference type="EMBL" id="OOIL02004257">
    <property type="protein sequence ID" value="VFQ90923.1"/>
    <property type="molecule type" value="Genomic_DNA"/>
</dbReference>
<dbReference type="Gene3D" id="3.60.40.10">
    <property type="entry name" value="PPM-type phosphatase domain"/>
    <property type="match status" value="1"/>
</dbReference>
<dbReference type="PANTHER" id="PTHR13832">
    <property type="entry name" value="PROTEIN PHOSPHATASE 2C"/>
    <property type="match status" value="1"/>
</dbReference>
<evidence type="ECO:0000313" key="3">
    <source>
        <dbReference type="EMBL" id="VFQ90923.1"/>
    </source>
</evidence>
<accession>A0A484MPQ3</accession>
<dbReference type="AlphaFoldDB" id="A0A484MPQ3"/>
<proteinExistence type="predicted"/>